<dbReference type="Pfam" id="PF02368">
    <property type="entry name" value="Big_2"/>
    <property type="match status" value="1"/>
</dbReference>
<keyword evidence="4" id="KW-1185">Reference proteome</keyword>
<evidence type="ECO:0000313" key="4">
    <source>
        <dbReference type="Proteomes" id="UP001298681"/>
    </source>
</evidence>
<dbReference type="EMBL" id="JAKNHQ010000002">
    <property type="protein sequence ID" value="MCG4609709.1"/>
    <property type="molecule type" value="Genomic_DNA"/>
</dbReference>
<feature type="domain" description="BIG2" evidence="2">
    <location>
        <begin position="816"/>
        <end position="893"/>
    </location>
</feature>
<dbReference type="Gene3D" id="2.160.20.110">
    <property type="match status" value="3"/>
</dbReference>
<accession>A0ABS9MFY6</accession>
<comment type="caution">
    <text evidence="3">The sequence shown here is derived from an EMBL/GenBank/DDBJ whole genome shotgun (WGS) entry which is preliminary data.</text>
</comment>
<dbReference type="Gene3D" id="1.20.1270.90">
    <property type="entry name" value="AF1782-like"/>
    <property type="match status" value="1"/>
</dbReference>
<proteinExistence type="predicted"/>
<organism evidence="3 4">
    <name type="scientific">Anaeromassilibacillus senegalensis</name>
    <dbReference type="NCBI Taxonomy" id="1673717"/>
    <lineage>
        <taxon>Bacteria</taxon>
        <taxon>Bacillati</taxon>
        <taxon>Bacillota</taxon>
        <taxon>Clostridia</taxon>
        <taxon>Eubacteriales</taxon>
        <taxon>Acutalibacteraceae</taxon>
        <taxon>Anaeromassilibacillus</taxon>
    </lineage>
</organism>
<protein>
    <submittedName>
        <fullName evidence="3">Ig-like domain-containing protein</fullName>
    </submittedName>
</protein>
<dbReference type="Gene3D" id="2.60.40.1080">
    <property type="match status" value="2"/>
</dbReference>
<reference evidence="3 4" key="1">
    <citation type="submission" date="2022-01" db="EMBL/GenBank/DDBJ databases">
        <title>Collection of gut derived symbiotic bacterial strains cultured from healthy donors.</title>
        <authorList>
            <person name="Lin H."/>
            <person name="Kohout C."/>
            <person name="Waligurski E."/>
            <person name="Pamer E.G."/>
        </authorList>
    </citation>
    <scope>NUCLEOTIDE SEQUENCE [LARGE SCALE GENOMIC DNA]</scope>
    <source>
        <strain evidence="3 4">DFI.7.58</strain>
    </source>
</reference>
<dbReference type="InterPro" id="IPR003343">
    <property type="entry name" value="Big_2"/>
</dbReference>
<feature type="chain" id="PRO_5047331854" evidence="1">
    <location>
        <begin position="31"/>
        <end position="2148"/>
    </location>
</feature>
<dbReference type="InterPro" id="IPR011493">
    <property type="entry name" value="GLUG"/>
</dbReference>
<keyword evidence="1" id="KW-0732">Signal</keyword>
<evidence type="ECO:0000259" key="2">
    <source>
        <dbReference type="SMART" id="SM00635"/>
    </source>
</evidence>
<dbReference type="InterPro" id="IPR011050">
    <property type="entry name" value="Pectin_lyase_fold/virulence"/>
</dbReference>
<dbReference type="RefSeq" id="WP_237966339.1">
    <property type="nucleotide sequence ID" value="NZ_JAKNHQ010000002.1"/>
</dbReference>
<dbReference type="SMART" id="SM00635">
    <property type="entry name" value="BID_2"/>
    <property type="match status" value="2"/>
</dbReference>
<feature type="domain" description="BIG2" evidence="2">
    <location>
        <begin position="1270"/>
        <end position="1347"/>
    </location>
</feature>
<dbReference type="SUPFAM" id="SSF51126">
    <property type="entry name" value="Pectin lyase-like"/>
    <property type="match status" value="1"/>
</dbReference>
<sequence>MRQRRSTKILSLLLSLTMVLGMFTGTTAFAAGDGETYTYVLHPYGLKSGMEVTVPVGEEAVVSWEWDQEENGYIPYINDVRMNADRTFDAEEIAPIECGKVSGGLQKIRSVPAEDAYVLAPTAETTDEELDILVETNSPDVPYTIKYVDQDGVEVASVDKVATLFDSAYNVRASLKDIGELENVDDIELVQPTSQSINVTKDEDGNNVAIPDVVTFEVNVVRLEATMDITIHYMDGQTEVGTDTVTLEKGAPERIILPENLPDNYELSPADQSATAEYTADGKVKINGAVVSAATASITFTVKKAAPPKAYYDIVVNGEKAFTLGVGEGTSATLQWKKYTPPHIDGQPDKEPFNRLELVTAKGTYYPTKLTELDGTVTNGFKFNEVVLRAQNIDVTGAYNMPEEVRQVNLDLVINPMSVDLTAAEGDAEKYPASAPKQIQIQIAEDGTPQGSGTEEDPYLITTAAELDAMRDYSSTYSPKYFKIVNDIDLSGYAETWTPIGENRTFRFGGIVDGNGKTIRGLNVDTGEEQYAGLFGYIDNATITNLTVEVEQVRGKGYVGGLVGYAKDSTITGCGVRAASDDSIVAGTSSATGGLVGTALYVTIKNSYTEVAVQGSTLVGGLVGSYSGDTSSYVENCYATGNIASTNTNPNTHIHVGGLIGNAQKADIRNCFTTGDIQATGIRIGGLTGTLAGASTSKGIKNSYAAGTITAGEGSSFVGGLVGSFQTNGTLQNTYYNSGNGIAGCGTVSSDLEDTSAGKTEAELKSIAFALELDANTESKSSWAKWGLDSEINGGYPVLCGIGIGEDVEEVEEAPVVTGVTITHPNAKIEKGTTELFTATVEGENVSQNVTWSVRGSNVSTIDADGLLTVPESEPYDIFRVRATSVDDPTKYAEVEVQLVPAGMPEGSGTEADPYLITTAKELNAMRELSDTYRPKYFKIANDIDLSDYAETWTSIGNYNREFGGIVDGNGKTIRGLKVDEADEMYVGLFAYLKNAVIKNLTVEVEQVNGRVYVGALAGYANDTVIDNCGVRAASSESSIAGSSNVGGLVGTALRTTITNSYAEVAAQGSTLVAGLVGSYSGDTSHYVENCYATGDVTSTNTDVDTHIHVGGLIGNAQKADIRNCFAAGNIQATGKRIGGLTGTLAGASSSKGIKNSYAAGTITAGEGSTWVGGLVGSFQTNGVLQDTYYNSDNGIAGCGSASSKLEDTSTGKTGSELKSAAFALELDANTESNSSWAKWGLDEEINNGNPVLCGIGIGKDVEEVEEMPVVTKITITHPNAKVEKGTTESFTATVEGENVSQNVTWSVQRSNVSTIDENGILTVPENEPNDILKVRATSVDDPTKYAEVEVQLVSAGMPEGSGTEADPYLITTAKELDTMRKLSDTRSPKYFKIVNDIDVSDYADTWTPIGNSSQEFGGIVDGNGKTIRGLRVDEADEMYVGLFAYLRNSVIKNLTVEVEQVNGRVDVGGLAGYANDTVIDNCGVRAASSESSIMGTSRVGGLVGTASETTITNSYAEVAVQGSTLVAGLVGSYSGSTSTYVENCYATGDVTSTNTEQKTHVEVGGLIGNAQKADIRNCFATGDIQATGIRIGGLAGTFAGADTDSGIKNSYAAGTITAGEGSTWVGGLVGSFQSKGTLQNAYYNSGNGLAGCGAVFNNREDTSTGKTEAELKSDAFALELDTNTESHSSWAKWGRDAEINDGYPVLCGIGIGADVEEVEDEQTVTFKSAGGGYLNDLTNMQTPVIETGAVGSEVPVPTTRPANGYAFSHWTNSAGDRVELGETVTVPFGGETYTAHFEKYQYTRRFEITDPKYGTLTNKGGTGGATSTQIDPQTVEVMGYDYSTGYYPTVNVADGYVWSGWRDKNDPDGKIYKWTGTFKCNKDATYEAVIVPKTTIQIEYQFVAEGVEKPILKYSGKLTLNQPKVLVSDRTIERLAEKGYRLDPAEQAEWEALYSDVGNITLGGKPVEWQGENTLITFTVVPNLPEGPQDISVSYGKNVKLTVDGESQLIADLLGKYQVKDVESGTVITLTFTPKTKGQTFSSVKIGDAEPVYISGTTYTYEIKTPVAEADLSFTFEMTDKAILQQAYDYATTYVEDGTVDQLDESVRAAFMEAYQGAKDVLDNAKASQDDINEAWSELLDMIHYLG</sequence>
<gene>
    <name evidence="3" type="ORF">L0P57_01960</name>
</gene>
<dbReference type="Proteomes" id="UP001298681">
    <property type="component" value="Unassembled WGS sequence"/>
</dbReference>
<name>A0ABS9MFY6_9FIRM</name>
<feature type="signal peptide" evidence="1">
    <location>
        <begin position="1"/>
        <end position="30"/>
    </location>
</feature>
<evidence type="ECO:0000313" key="3">
    <source>
        <dbReference type="EMBL" id="MCG4609709.1"/>
    </source>
</evidence>
<dbReference type="Pfam" id="PF07581">
    <property type="entry name" value="Glug"/>
    <property type="match status" value="4"/>
</dbReference>
<evidence type="ECO:0000256" key="1">
    <source>
        <dbReference type="SAM" id="SignalP"/>
    </source>
</evidence>